<feature type="domain" description="ChrR-like cupin" evidence="1">
    <location>
        <begin position="117"/>
        <end position="206"/>
    </location>
</feature>
<dbReference type="PROSITE" id="PS51257">
    <property type="entry name" value="PROKAR_LIPOPROTEIN"/>
    <property type="match status" value="1"/>
</dbReference>
<evidence type="ECO:0000259" key="1">
    <source>
        <dbReference type="Pfam" id="PF12973"/>
    </source>
</evidence>
<dbReference type="InterPro" id="IPR011051">
    <property type="entry name" value="RmlC_Cupin_sf"/>
</dbReference>
<reference evidence="2 3" key="1">
    <citation type="submission" date="2015-12" db="EMBL/GenBank/DDBJ databases">
        <authorList>
            <person name="Shamseldin A."/>
            <person name="Moawad H."/>
            <person name="Abd El-Rahim W.M."/>
            <person name="Sadowsky M.J."/>
        </authorList>
    </citation>
    <scope>NUCLEOTIDE SEQUENCE [LARGE SCALE GENOMIC DNA]</scope>
    <source>
        <strain evidence="2 3">SM2</strain>
    </source>
</reference>
<organism evidence="2 3">
    <name type="scientific">Zhongshania aliphaticivorans</name>
    <dbReference type="NCBI Taxonomy" id="1470434"/>
    <lineage>
        <taxon>Bacteria</taxon>
        <taxon>Pseudomonadati</taxon>
        <taxon>Pseudomonadota</taxon>
        <taxon>Gammaproteobacteria</taxon>
        <taxon>Cellvibrionales</taxon>
        <taxon>Spongiibacteraceae</taxon>
        <taxon>Zhongshania</taxon>
    </lineage>
</organism>
<sequence>MSRIEHHPNQETLLSYAAGALPAGLALVVGCHLQYCPECRVSVNAGEVLGAGLMVALTPKALSARARTNILEQLDTNLSESKHAEKLCVPDDKANSNASVPEAIPRLLHRFLQEDSFDALPWKRTIAPGLKQIILSCDEGDVRLLRIAAGKRMPVHSHRGSELTMILRGGYSDNVGKFNAGDVADLDASVEHQPVADSDEDCICLAGMDAPLAFRGWLARLIQPIVGM</sequence>
<evidence type="ECO:0000313" key="3">
    <source>
        <dbReference type="Proteomes" id="UP000074119"/>
    </source>
</evidence>
<proteinExistence type="predicted"/>
<dbReference type="NCBIfam" id="TIGR02451">
    <property type="entry name" value="anti_sig_ChrR"/>
    <property type="match status" value="1"/>
</dbReference>
<dbReference type="Proteomes" id="UP000074119">
    <property type="component" value="Chromosome"/>
</dbReference>
<dbReference type="CDD" id="cd20301">
    <property type="entry name" value="cupin_ChrR"/>
    <property type="match status" value="1"/>
</dbReference>
<gene>
    <name evidence="2" type="ORF">AZF00_04855</name>
</gene>
<dbReference type="Gene3D" id="2.60.120.10">
    <property type="entry name" value="Jelly Rolls"/>
    <property type="match status" value="1"/>
</dbReference>
<dbReference type="InterPro" id="IPR014710">
    <property type="entry name" value="RmlC-like_jellyroll"/>
</dbReference>
<name>A0A127M359_9GAMM</name>
<dbReference type="Gene3D" id="1.10.10.1320">
    <property type="entry name" value="Anti-sigma factor, zinc-finger domain"/>
    <property type="match status" value="1"/>
</dbReference>
<dbReference type="KEGG" id="zal:AZF00_04855"/>
<dbReference type="Pfam" id="PF12973">
    <property type="entry name" value="Cupin_7"/>
    <property type="match status" value="1"/>
</dbReference>
<dbReference type="InterPro" id="IPR012807">
    <property type="entry name" value="Anti-sigma_ChrR"/>
</dbReference>
<dbReference type="STRING" id="1470434.AZF00_04855"/>
<dbReference type="InterPro" id="IPR041916">
    <property type="entry name" value="Anti_sigma_zinc_sf"/>
</dbReference>
<dbReference type="InterPro" id="IPR025979">
    <property type="entry name" value="ChrR-like_cupin_dom"/>
</dbReference>
<evidence type="ECO:0000313" key="2">
    <source>
        <dbReference type="EMBL" id="AMO67667.1"/>
    </source>
</evidence>
<dbReference type="AlphaFoldDB" id="A0A127M359"/>
<dbReference type="RefSeq" id="WP_008246390.1">
    <property type="nucleotide sequence ID" value="NZ_CP014544.1"/>
</dbReference>
<protein>
    <recommendedName>
        <fullName evidence="1">ChrR-like cupin domain-containing protein</fullName>
    </recommendedName>
</protein>
<dbReference type="SUPFAM" id="SSF51182">
    <property type="entry name" value="RmlC-like cupins"/>
    <property type="match status" value="1"/>
</dbReference>
<dbReference type="EMBL" id="CP014544">
    <property type="protein sequence ID" value="AMO67667.1"/>
    <property type="molecule type" value="Genomic_DNA"/>
</dbReference>
<accession>A0A127M359</accession>